<proteinExistence type="predicted"/>
<protein>
    <submittedName>
        <fullName evidence="2">DUF2975 domain-containing protein</fullName>
    </submittedName>
</protein>
<organism evidence="2 3">
    <name type="scientific">Novosphingobium clariflavum</name>
    <dbReference type="NCBI Taxonomy" id="2029884"/>
    <lineage>
        <taxon>Bacteria</taxon>
        <taxon>Pseudomonadati</taxon>
        <taxon>Pseudomonadota</taxon>
        <taxon>Alphaproteobacteria</taxon>
        <taxon>Sphingomonadales</taxon>
        <taxon>Sphingomonadaceae</taxon>
        <taxon>Novosphingobium</taxon>
    </lineage>
</organism>
<keyword evidence="3" id="KW-1185">Reference proteome</keyword>
<feature type="transmembrane region" description="Helical" evidence="1">
    <location>
        <begin position="114"/>
        <end position="134"/>
    </location>
</feature>
<feature type="transmembrane region" description="Helical" evidence="1">
    <location>
        <begin position="64"/>
        <end position="83"/>
    </location>
</feature>
<dbReference type="InterPro" id="IPR021354">
    <property type="entry name" value="DUF2975"/>
</dbReference>
<comment type="caution">
    <text evidence="2">The sequence shown here is derived from an EMBL/GenBank/DDBJ whole genome shotgun (WGS) entry which is preliminary data.</text>
</comment>
<evidence type="ECO:0000313" key="3">
    <source>
        <dbReference type="Proteomes" id="UP001589858"/>
    </source>
</evidence>
<dbReference type="Pfam" id="PF11188">
    <property type="entry name" value="DUF2975"/>
    <property type="match status" value="1"/>
</dbReference>
<accession>A0ABV6S207</accession>
<feature type="transmembrane region" description="Helical" evidence="1">
    <location>
        <begin position="20"/>
        <end position="44"/>
    </location>
</feature>
<keyword evidence="1" id="KW-0812">Transmembrane</keyword>
<feature type="transmembrane region" description="Helical" evidence="1">
    <location>
        <begin position="146"/>
        <end position="165"/>
    </location>
</feature>
<reference evidence="2 3" key="1">
    <citation type="submission" date="2024-09" db="EMBL/GenBank/DDBJ databases">
        <authorList>
            <person name="Sun Q."/>
            <person name="Mori K."/>
        </authorList>
    </citation>
    <scope>NUCLEOTIDE SEQUENCE [LARGE SCALE GENOMIC DNA]</scope>
    <source>
        <strain evidence="2 3">CICC 11035S</strain>
    </source>
</reference>
<dbReference type="Proteomes" id="UP001589858">
    <property type="component" value="Unassembled WGS sequence"/>
</dbReference>
<evidence type="ECO:0000256" key="1">
    <source>
        <dbReference type="SAM" id="Phobius"/>
    </source>
</evidence>
<name>A0ABV6S207_9SPHN</name>
<keyword evidence="1" id="KW-1133">Transmembrane helix</keyword>
<gene>
    <name evidence="2" type="ORF">ACFFF8_01570</name>
</gene>
<sequence length="182" mass="19809">MTSTMQSITRDPLLAVAKGLLWFLMASMVIAVGACLIAIPLMLFFQDDISAQMAKDMPLVMPQFFWVVSAILVFAALLCGILFRMFQLLKRIVGTVGEGDPFVPDNARRLTQMAWLTLAVQLIGIPLAGLGAMINRIGEGHTRIDTIGGISGNGLLLMLILFILARVFRKGAEMRADLEGTV</sequence>
<dbReference type="EMBL" id="JBHLTM010000009">
    <property type="protein sequence ID" value="MFC0683275.1"/>
    <property type="molecule type" value="Genomic_DNA"/>
</dbReference>
<keyword evidence="1" id="KW-0472">Membrane</keyword>
<evidence type="ECO:0000313" key="2">
    <source>
        <dbReference type="EMBL" id="MFC0683275.1"/>
    </source>
</evidence>
<dbReference type="RefSeq" id="WP_267220489.1">
    <property type="nucleotide sequence ID" value="NZ_JAPCWC010000007.1"/>
</dbReference>